<dbReference type="EMBL" id="CAJVCH010570400">
    <property type="protein sequence ID" value="CAG7834822.1"/>
    <property type="molecule type" value="Genomic_DNA"/>
</dbReference>
<name>A0A8J2PZX3_9HEXA</name>
<dbReference type="AlphaFoldDB" id="A0A8J2PZX3"/>
<evidence type="ECO:0000313" key="1">
    <source>
        <dbReference type="EMBL" id="CAG7834822.1"/>
    </source>
</evidence>
<reference evidence="1" key="1">
    <citation type="submission" date="2021-06" db="EMBL/GenBank/DDBJ databases">
        <authorList>
            <person name="Hodson N. C."/>
            <person name="Mongue J. A."/>
            <person name="Jaron S. K."/>
        </authorList>
    </citation>
    <scope>NUCLEOTIDE SEQUENCE</scope>
</reference>
<protein>
    <submittedName>
        <fullName evidence="1">Uncharacterized protein</fullName>
    </submittedName>
</protein>
<evidence type="ECO:0000313" key="2">
    <source>
        <dbReference type="Proteomes" id="UP000708208"/>
    </source>
</evidence>
<keyword evidence="2" id="KW-1185">Reference proteome</keyword>
<organism evidence="1 2">
    <name type="scientific">Allacma fusca</name>
    <dbReference type="NCBI Taxonomy" id="39272"/>
    <lineage>
        <taxon>Eukaryota</taxon>
        <taxon>Metazoa</taxon>
        <taxon>Ecdysozoa</taxon>
        <taxon>Arthropoda</taxon>
        <taxon>Hexapoda</taxon>
        <taxon>Collembola</taxon>
        <taxon>Symphypleona</taxon>
        <taxon>Sminthuridae</taxon>
        <taxon>Allacma</taxon>
    </lineage>
</organism>
<proteinExistence type="predicted"/>
<sequence>MYLVSLNNEIAPNTCRIPQMLLTIAAKKSHWLNLQETIQQDDTRSYHRIGYLIWLDERSEDRMKCEIIIQDLSC</sequence>
<accession>A0A8J2PZX3</accession>
<dbReference type="Proteomes" id="UP000708208">
    <property type="component" value="Unassembled WGS sequence"/>
</dbReference>
<comment type="caution">
    <text evidence="1">The sequence shown here is derived from an EMBL/GenBank/DDBJ whole genome shotgun (WGS) entry which is preliminary data.</text>
</comment>
<gene>
    <name evidence="1" type="ORF">AFUS01_LOCUS44279</name>
</gene>